<keyword evidence="3" id="KW-1185">Reference proteome</keyword>
<reference evidence="2 3" key="1">
    <citation type="submission" date="2016-12" db="EMBL/GenBank/DDBJ databases">
        <title>The genomes of Aspergillus section Nigri reveals drivers in fungal speciation.</title>
        <authorList>
            <consortium name="DOE Joint Genome Institute"/>
            <person name="Vesth T.C."/>
            <person name="Nybo J."/>
            <person name="Theobald S."/>
            <person name="Brandl J."/>
            <person name="Frisvad J.C."/>
            <person name="Nielsen K.F."/>
            <person name="Lyhne E.K."/>
            <person name="Kogle M.E."/>
            <person name="Kuo A."/>
            <person name="Riley R."/>
            <person name="Clum A."/>
            <person name="Nolan M."/>
            <person name="Lipzen A."/>
            <person name="Salamov A."/>
            <person name="Henrissat B."/>
            <person name="Wiebenga A."/>
            <person name="De Vries R.P."/>
            <person name="Grigoriev I.V."/>
            <person name="Mortensen U.H."/>
            <person name="Andersen M.R."/>
            <person name="Baker S.E."/>
        </authorList>
    </citation>
    <scope>NUCLEOTIDE SEQUENCE [LARGE SCALE GENOMIC DNA]</scope>
    <source>
        <strain evidence="2 3">JOP 1030-1</strain>
    </source>
</reference>
<proteinExistence type="predicted"/>
<sequence>MNFYVPLPNPSNFNHITARPPKNWGFAASNAPEPVDIEMPDAPPLKNAGVESDHDVIMGGTSDSEDPMGSWSDSDTSMGGMSDSDISVKSWSDSESSDAEASDPDSPKIARTGPEGSSKKRMAASETPVDADEPSADPDYVPSDDDADKSPSQPMGSRRQSKST</sequence>
<accession>A0A319AD94</accession>
<dbReference type="AlphaFoldDB" id="A0A319AD94"/>
<name>A0A319AD94_9EURO</name>
<evidence type="ECO:0000313" key="3">
    <source>
        <dbReference type="Proteomes" id="UP000248349"/>
    </source>
</evidence>
<evidence type="ECO:0000256" key="1">
    <source>
        <dbReference type="SAM" id="MobiDB-lite"/>
    </source>
</evidence>
<feature type="compositionally biased region" description="Low complexity" evidence="1">
    <location>
        <begin position="68"/>
        <end position="94"/>
    </location>
</feature>
<dbReference type="Proteomes" id="UP000248349">
    <property type="component" value="Unassembled WGS sequence"/>
</dbReference>
<evidence type="ECO:0000313" key="2">
    <source>
        <dbReference type="EMBL" id="PYH44832.1"/>
    </source>
</evidence>
<protein>
    <submittedName>
        <fullName evidence="2">Uncharacterized protein</fullName>
    </submittedName>
</protein>
<dbReference type="OrthoDB" id="4510085at2759"/>
<dbReference type="EMBL" id="KZ821234">
    <property type="protein sequence ID" value="PYH44832.1"/>
    <property type="molecule type" value="Genomic_DNA"/>
</dbReference>
<organism evidence="2 3">
    <name type="scientific">Aspergillus saccharolyticus JOP 1030-1</name>
    <dbReference type="NCBI Taxonomy" id="1450539"/>
    <lineage>
        <taxon>Eukaryota</taxon>
        <taxon>Fungi</taxon>
        <taxon>Dikarya</taxon>
        <taxon>Ascomycota</taxon>
        <taxon>Pezizomycotina</taxon>
        <taxon>Eurotiomycetes</taxon>
        <taxon>Eurotiomycetidae</taxon>
        <taxon>Eurotiales</taxon>
        <taxon>Aspergillaceae</taxon>
        <taxon>Aspergillus</taxon>
        <taxon>Aspergillus subgen. Circumdati</taxon>
    </lineage>
</organism>
<dbReference type="GeneID" id="37078630"/>
<dbReference type="RefSeq" id="XP_025430814.1">
    <property type="nucleotide sequence ID" value="XM_025577401.1"/>
</dbReference>
<feature type="compositionally biased region" description="Acidic residues" evidence="1">
    <location>
        <begin position="129"/>
        <end position="147"/>
    </location>
</feature>
<feature type="region of interest" description="Disordered" evidence="1">
    <location>
        <begin position="17"/>
        <end position="164"/>
    </location>
</feature>
<gene>
    <name evidence="2" type="ORF">BP01DRAFT_383065</name>
</gene>